<name>A0A851NS21_9GALL</name>
<evidence type="ECO:0000256" key="2">
    <source>
        <dbReference type="ARBA" id="ARBA00022771"/>
    </source>
</evidence>
<gene>
    <name evidence="7" type="primary">Phf7_1</name>
    <name evidence="7" type="ORF">PENPIL_R06339</name>
</gene>
<dbReference type="InterPro" id="IPR019786">
    <property type="entry name" value="Zinc_finger_PHD-type_CS"/>
</dbReference>
<comment type="caution">
    <text evidence="7">The sequence shown here is derived from an EMBL/GenBank/DDBJ whole genome shotgun (WGS) entry which is preliminary data.</text>
</comment>
<protein>
    <submittedName>
        <fullName evidence="7">PHF7 protein</fullName>
    </submittedName>
</protein>
<dbReference type="Gene3D" id="3.30.40.10">
    <property type="entry name" value="Zinc/RING finger domain, C3HC4 (zinc finger)"/>
    <property type="match status" value="2"/>
</dbReference>
<feature type="non-terminal residue" evidence="7">
    <location>
        <position position="1"/>
    </location>
</feature>
<dbReference type="SMART" id="SM00249">
    <property type="entry name" value="PHD"/>
    <property type="match status" value="2"/>
</dbReference>
<dbReference type="SUPFAM" id="SSF57903">
    <property type="entry name" value="FYVE/PHD zinc finger"/>
    <property type="match status" value="1"/>
</dbReference>
<dbReference type="InterPro" id="IPR001965">
    <property type="entry name" value="Znf_PHD"/>
</dbReference>
<evidence type="ECO:0000256" key="3">
    <source>
        <dbReference type="ARBA" id="ARBA00022833"/>
    </source>
</evidence>
<evidence type="ECO:0000313" key="8">
    <source>
        <dbReference type="Proteomes" id="UP000613066"/>
    </source>
</evidence>
<dbReference type="InterPro" id="IPR011011">
    <property type="entry name" value="Znf_FYVE_PHD"/>
</dbReference>
<proteinExistence type="predicted"/>
<dbReference type="EMBL" id="WBMW01002395">
    <property type="protein sequence ID" value="NXC42880.1"/>
    <property type="molecule type" value="Genomic_DNA"/>
</dbReference>
<dbReference type="PANTHER" id="PTHR12420">
    <property type="entry name" value="PHD FINGER PROTEIN"/>
    <property type="match status" value="1"/>
</dbReference>
<dbReference type="InterPro" id="IPR001841">
    <property type="entry name" value="Znf_RING"/>
</dbReference>
<keyword evidence="1" id="KW-0479">Metal-binding</keyword>
<dbReference type="SMART" id="SM00184">
    <property type="entry name" value="RING"/>
    <property type="match status" value="2"/>
</dbReference>
<dbReference type="OrthoDB" id="512616at2759"/>
<dbReference type="Proteomes" id="UP000613066">
    <property type="component" value="Unassembled WGS sequence"/>
</dbReference>
<evidence type="ECO:0000259" key="6">
    <source>
        <dbReference type="PROSITE" id="PS51805"/>
    </source>
</evidence>
<keyword evidence="2 4" id="KW-0863">Zinc-finger</keyword>
<dbReference type="InterPro" id="IPR013083">
    <property type="entry name" value="Znf_RING/FYVE/PHD"/>
</dbReference>
<evidence type="ECO:0000313" key="7">
    <source>
        <dbReference type="EMBL" id="NXC42880.1"/>
    </source>
</evidence>
<dbReference type="InterPro" id="IPR051188">
    <property type="entry name" value="PHD-type_Zinc_Finger"/>
</dbReference>
<dbReference type="InterPro" id="IPR034732">
    <property type="entry name" value="EPHD"/>
</dbReference>
<accession>A0A851NS21</accession>
<dbReference type="GO" id="GO:0008270">
    <property type="term" value="F:zinc ion binding"/>
    <property type="evidence" value="ECO:0007669"/>
    <property type="project" value="UniProtKB-KW"/>
</dbReference>
<feature type="non-terminal residue" evidence="7">
    <location>
        <position position="133"/>
    </location>
</feature>
<feature type="domain" description="RING-type" evidence="5">
    <location>
        <begin position="65"/>
        <end position="114"/>
    </location>
</feature>
<evidence type="ECO:0000256" key="1">
    <source>
        <dbReference type="ARBA" id="ARBA00022723"/>
    </source>
</evidence>
<dbReference type="PROSITE" id="PS01359">
    <property type="entry name" value="ZF_PHD_1"/>
    <property type="match status" value="1"/>
</dbReference>
<organism evidence="7 8">
    <name type="scientific">Penelope pileata</name>
    <dbReference type="NCBI Taxonomy" id="1118817"/>
    <lineage>
        <taxon>Eukaryota</taxon>
        <taxon>Metazoa</taxon>
        <taxon>Chordata</taxon>
        <taxon>Craniata</taxon>
        <taxon>Vertebrata</taxon>
        <taxon>Euteleostomi</taxon>
        <taxon>Archelosauria</taxon>
        <taxon>Archosauria</taxon>
        <taxon>Dinosauria</taxon>
        <taxon>Saurischia</taxon>
        <taxon>Theropoda</taxon>
        <taxon>Coelurosauria</taxon>
        <taxon>Aves</taxon>
        <taxon>Neognathae</taxon>
        <taxon>Galloanserae</taxon>
        <taxon>Galliformes</taxon>
        <taxon>Cracidae</taxon>
        <taxon>Penelope</taxon>
    </lineage>
</organism>
<sequence length="133" mass="14825">QQCFVCGMSGAAIMCAHEGCEHSFHLPCAEDGGCVTQFFGQYRSFCREHRPQQTVQADPSADTNCIICLDPVGDCKSYYTMVCPVCRNAWFHRACIQGQARSAGVLHFRCPICQDKEKFCSEMSTMGIQIPVR</sequence>
<evidence type="ECO:0000256" key="4">
    <source>
        <dbReference type="PROSITE-ProRule" id="PRU00175"/>
    </source>
</evidence>
<reference evidence="7" key="1">
    <citation type="submission" date="2019-09" db="EMBL/GenBank/DDBJ databases">
        <title>Bird 10,000 Genomes (B10K) Project - Family phase.</title>
        <authorList>
            <person name="Zhang G."/>
        </authorList>
    </citation>
    <scope>NUCLEOTIDE SEQUENCE</scope>
    <source>
        <strain evidence="7">B10K-DU-001-08</strain>
        <tissue evidence="7">Muscle</tissue>
    </source>
</reference>
<dbReference type="PANTHER" id="PTHR12420:SF47">
    <property type="entry name" value="PHD FINGER PROTEIN 7"/>
    <property type="match status" value="1"/>
</dbReference>
<dbReference type="Pfam" id="PF13771">
    <property type="entry name" value="zf-HC5HC2H"/>
    <property type="match status" value="1"/>
</dbReference>
<keyword evidence="3" id="KW-0862">Zinc</keyword>
<evidence type="ECO:0000259" key="5">
    <source>
        <dbReference type="PROSITE" id="PS50089"/>
    </source>
</evidence>
<feature type="domain" description="PHD-type" evidence="6">
    <location>
        <begin position="1"/>
        <end position="50"/>
    </location>
</feature>
<dbReference type="PROSITE" id="PS50089">
    <property type="entry name" value="ZF_RING_2"/>
    <property type="match status" value="1"/>
</dbReference>
<dbReference type="PROSITE" id="PS51805">
    <property type="entry name" value="EPHD"/>
    <property type="match status" value="1"/>
</dbReference>
<keyword evidence="8" id="KW-1185">Reference proteome</keyword>
<dbReference type="AlphaFoldDB" id="A0A851NS21"/>
<dbReference type="GO" id="GO:0005634">
    <property type="term" value="C:nucleus"/>
    <property type="evidence" value="ECO:0007669"/>
    <property type="project" value="TreeGrafter"/>
</dbReference>